<accession>A0AAN8NYB0</accession>
<reference evidence="2 3" key="1">
    <citation type="submission" date="2019-10" db="EMBL/GenBank/DDBJ databases">
        <authorList>
            <person name="Palmer J.M."/>
        </authorList>
    </citation>
    <scope>NUCLEOTIDE SEQUENCE [LARGE SCALE GENOMIC DNA]</scope>
    <source>
        <strain evidence="2 3">TWF718</strain>
    </source>
</reference>
<feature type="compositionally biased region" description="Polar residues" evidence="1">
    <location>
        <begin position="65"/>
        <end position="99"/>
    </location>
</feature>
<feature type="compositionally biased region" description="Basic and acidic residues" evidence="1">
    <location>
        <begin position="307"/>
        <end position="321"/>
    </location>
</feature>
<evidence type="ECO:0000256" key="1">
    <source>
        <dbReference type="SAM" id="MobiDB-lite"/>
    </source>
</evidence>
<feature type="compositionally biased region" description="Basic and acidic residues" evidence="1">
    <location>
        <begin position="45"/>
        <end position="54"/>
    </location>
</feature>
<keyword evidence="3" id="KW-1185">Reference proteome</keyword>
<evidence type="ECO:0000313" key="3">
    <source>
        <dbReference type="Proteomes" id="UP001313282"/>
    </source>
</evidence>
<feature type="compositionally biased region" description="Basic and acidic residues" evidence="1">
    <location>
        <begin position="263"/>
        <end position="272"/>
    </location>
</feature>
<feature type="region of interest" description="Disordered" evidence="1">
    <location>
        <begin position="463"/>
        <end position="482"/>
    </location>
</feature>
<dbReference type="AlphaFoldDB" id="A0AAN8NYB0"/>
<feature type="region of interest" description="Disordered" evidence="1">
    <location>
        <begin position="258"/>
        <end position="292"/>
    </location>
</feature>
<feature type="region of interest" description="Disordered" evidence="1">
    <location>
        <begin position="20"/>
        <end position="108"/>
    </location>
</feature>
<comment type="caution">
    <text evidence="2">The sequence shown here is derived from an EMBL/GenBank/DDBJ whole genome shotgun (WGS) entry which is preliminary data.</text>
</comment>
<name>A0AAN8NYB0_9PEZI</name>
<dbReference type="Proteomes" id="UP001313282">
    <property type="component" value="Unassembled WGS sequence"/>
</dbReference>
<evidence type="ECO:0000313" key="2">
    <source>
        <dbReference type="EMBL" id="KAK6348516.1"/>
    </source>
</evidence>
<gene>
    <name evidence="2" type="ORF">TWF718_006304</name>
</gene>
<dbReference type="EMBL" id="JAVHNR010000003">
    <property type="protein sequence ID" value="KAK6348516.1"/>
    <property type="molecule type" value="Genomic_DNA"/>
</dbReference>
<organism evidence="2 3">
    <name type="scientific">Orbilia javanica</name>
    <dbReference type="NCBI Taxonomy" id="47235"/>
    <lineage>
        <taxon>Eukaryota</taxon>
        <taxon>Fungi</taxon>
        <taxon>Dikarya</taxon>
        <taxon>Ascomycota</taxon>
        <taxon>Pezizomycotina</taxon>
        <taxon>Orbiliomycetes</taxon>
        <taxon>Orbiliales</taxon>
        <taxon>Orbiliaceae</taxon>
        <taxon>Orbilia</taxon>
    </lineage>
</organism>
<feature type="region of interest" description="Disordered" evidence="1">
    <location>
        <begin position="306"/>
        <end position="347"/>
    </location>
</feature>
<proteinExistence type="predicted"/>
<protein>
    <submittedName>
        <fullName evidence="2">Uncharacterized protein</fullName>
    </submittedName>
</protein>
<sequence length="649" mass="71907">MAPTAAPTISIQIPQLAITDVDSSRPQTPVSMSHAESVPTSPTTKRMDSLKVEDIPQNWRRKRSSSISTMETLPTYSGPGSPTRQFGSRNRSNSMTPSVYSEAPSYRTIPEDHDSTVYHLYRIGGPKGGNMSIHEVADKSLGALPRATFADGSQRPTPGWWSRTCSAVNARTARRPDHPKFDPRMAAYYVHKPTLPVGWKPLPYTLRVGPNRHSPISCRFDGSFAWRKWVFDFEDINGEGVVDERGVVAEDYPRKINKPGWRRASDIGKDTEEGQDDPDALWGKSRSSPSKENACLCSSVIKAVKKKMGEREPKKNKEAKRSKPALVESKEGAITTPAPPTPAVEVTSDSLEKVEGKVLATEQENLTPAPQPTSTSTTRNTPILTIDTSKACELTPPPTPSTPNHSDLVKMNWENKLGRQYSFTYKDIKFSWKGTSTMKDEHNKKWGALNRYSHLKLVAELPGESEETPITPKSPKSPCLSPEDAEKRGFLLRRSSSISSFSSIFSKKTVTSPKKELVVATYTCTWGKRKAGRLHVDNTAIEKLARIIADASPVQFSPLPKRRSRSFSEDHYLSPHSFSPPTKKCHAHVFPTPKLLDSPVTVDVFERKRLRELTIVTCVAMANGEQEKRHAIIETTALIAEIAQNAATG</sequence>